<dbReference type="GeneID" id="25383329"/>
<dbReference type="SUPFAM" id="SSF52440">
    <property type="entry name" value="PreATP-grasp domain"/>
    <property type="match status" value="1"/>
</dbReference>
<dbReference type="InterPro" id="IPR005481">
    <property type="entry name" value="BC-like_N"/>
</dbReference>
<reference evidence="5" key="2">
    <citation type="submission" date="2013-10" db="EMBL/GenBank/DDBJ databases">
        <authorList>
            <person name="Aslett M."/>
        </authorList>
    </citation>
    <scope>NUCLEOTIDE SEQUENCE [LARGE SCALE GENOMIC DNA]</scope>
    <source>
        <strain evidence="5">Houghton</strain>
    </source>
</reference>
<dbReference type="PANTHER" id="PTHR45728:SF3">
    <property type="entry name" value="ACETYL-COA CARBOXYLASE"/>
    <property type="match status" value="1"/>
</dbReference>
<dbReference type="AlphaFoldDB" id="U6K953"/>
<name>U6K953_9EIME</name>
<accession>U6K953</accession>
<dbReference type="GO" id="GO:0003989">
    <property type="term" value="F:acetyl-CoA carboxylase activity"/>
    <property type="evidence" value="ECO:0007669"/>
    <property type="project" value="InterPro"/>
</dbReference>
<dbReference type="GO" id="GO:0005524">
    <property type="term" value="F:ATP binding"/>
    <property type="evidence" value="ECO:0007669"/>
    <property type="project" value="UniProtKB-KW"/>
</dbReference>
<dbReference type="GO" id="GO:0006633">
    <property type="term" value="P:fatty acid biosynthetic process"/>
    <property type="evidence" value="ECO:0007669"/>
    <property type="project" value="TreeGrafter"/>
</dbReference>
<dbReference type="VEuPathDB" id="ToxoDB:EMH_0091040"/>
<evidence type="ECO:0000313" key="6">
    <source>
        <dbReference type="Proteomes" id="UP000030744"/>
    </source>
</evidence>
<evidence type="ECO:0000256" key="2">
    <source>
        <dbReference type="ARBA" id="ARBA00022741"/>
    </source>
</evidence>
<dbReference type="EMBL" id="HG686774">
    <property type="protein sequence ID" value="CDJ34560.1"/>
    <property type="molecule type" value="Genomic_DNA"/>
</dbReference>
<dbReference type="Proteomes" id="UP000030744">
    <property type="component" value="Unassembled WGS sequence"/>
</dbReference>
<protein>
    <recommendedName>
        <fullName evidence="4">Biotin carboxylation domain-containing protein</fullName>
    </recommendedName>
</protein>
<keyword evidence="2" id="KW-0547">Nucleotide-binding</keyword>
<dbReference type="PROSITE" id="PS50979">
    <property type="entry name" value="BC"/>
    <property type="match status" value="1"/>
</dbReference>
<evidence type="ECO:0000256" key="1">
    <source>
        <dbReference type="ARBA" id="ARBA00022598"/>
    </source>
</evidence>
<dbReference type="InterPro" id="IPR011764">
    <property type="entry name" value="Biotin_carboxylation_dom"/>
</dbReference>
<feature type="domain" description="Biotin carboxylation" evidence="4">
    <location>
        <begin position="1"/>
        <end position="125"/>
    </location>
</feature>
<dbReference type="Gene3D" id="3.40.50.20">
    <property type="match status" value="1"/>
</dbReference>
<dbReference type="Gene3D" id="3.90.1770.10">
    <property type="entry name" value="PreATP-grasp domain"/>
    <property type="match status" value="1"/>
</dbReference>
<evidence type="ECO:0000259" key="4">
    <source>
        <dbReference type="PROSITE" id="PS50979"/>
    </source>
</evidence>
<reference evidence="5" key="1">
    <citation type="submission" date="2013-10" db="EMBL/GenBank/DDBJ databases">
        <title>Genomic analysis of the causative agents of coccidiosis in chickens.</title>
        <authorList>
            <person name="Reid A.J."/>
            <person name="Blake D."/>
            <person name="Billington K."/>
            <person name="Browne H."/>
            <person name="Dunn M."/>
            <person name="Hung S."/>
            <person name="Kawahara F."/>
            <person name="Miranda-Saavedra D."/>
            <person name="Mourier T."/>
            <person name="Nagra H."/>
            <person name="Otto T.D."/>
            <person name="Rawlings N."/>
            <person name="Sanchez A."/>
            <person name="Sanders M."/>
            <person name="Subramaniam C."/>
            <person name="Tay Y."/>
            <person name="Dear P."/>
            <person name="Doerig C."/>
            <person name="Gruber A."/>
            <person name="Parkinson J."/>
            <person name="Shirley M."/>
            <person name="Wan K.L."/>
            <person name="Berriman M."/>
            <person name="Tomley F."/>
            <person name="Pain A."/>
        </authorList>
    </citation>
    <scope>NUCLEOTIDE SEQUENCE [LARGE SCALE GENOMIC DNA]</scope>
    <source>
        <strain evidence="5">Houghton</strain>
    </source>
</reference>
<dbReference type="InterPro" id="IPR016185">
    <property type="entry name" value="PreATP-grasp_dom_sf"/>
</dbReference>
<sequence length="125" mass="12946">MASAEDLAANSEFLKKADVIVPVPGGPSRENYGNVQLICDIAVKQKVDAVWPGWGHASENPSLPSSLSALGISFLGPQAKVMAALGDKIAANILAQTAQVPAIPWSGTGLTAQLDKDGNIPEEVQ</sequence>
<keyword evidence="1" id="KW-0436">Ligase</keyword>
<dbReference type="OrthoDB" id="14612at2759"/>
<proteinExistence type="predicted"/>
<keyword evidence="6" id="KW-1185">Reference proteome</keyword>
<organism evidence="5 6">
    <name type="scientific">Eimeria mitis</name>
    <dbReference type="NCBI Taxonomy" id="44415"/>
    <lineage>
        <taxon>Eukaryota</taxon>
        <taxon>Sar</taxon>
        <taxon>Alveolata</taxon>
        <taxon>Apicomplexa</taxon>
        <taxon>Conoidasida</taxon>
        <taxon>Coccidia</taxon>
        <taxon>Eucoccidiorida</taxon>
        <taxon>Eimeriorina</taxon>
        <taxon>Eimeriidae</taxon>
        <taxon>Eimeria</taxon>
    </lineage>
</organism>
<keyword evidence="3" id="KW-0067">ATP-binding</keyword>
<evidence type="ECO:0000256" key="3">
    <source>
        <dbReference type="ARBA" id="ARBA00022840"/>
    </source>
</evidence>
<dbReference type="InterPro" id="IPR049076">
    <property type="entry name" value="ACCA"/>
</dbReference>
<evidence type="ECO:0000313" key="5">
    <source>
        <dbReference type="EMBL" id="CDJ34560.1"/>
    </source>
</evidence>
<dbReference type="PANTHER" id="PTHR45728">
    <property type="entry name" value="ACETYL-COA CARBOXYLASE, ISOFORM A"/>
    <property type="match status" value="1"/>
</dbReference>
<gene>
    <name evidence="5" type="ORF">EMH_0091040</name>
</gene>
<dbReference type="RefSeq" id="XP_013357123.1">
    <property type="nucleotide sequence ID" value="XM_013501669.1"/>
</dbReference>
<dbReference type="Pfam" id="PF00289">
    <property type="entry name" value="Biotin_carb_N"/>
    <property type="match status" value="1"/>
</dbReference>